<evidence type="ECO:0000313" key="9">
    <source>
        <dbReference type="Proteomes" id="UP000092666"/>
    </source>
</evidence>
<gene>
    <name evidence="8" type="ORF">I316_04909</name>
</gene>
<comment type="function">
    <text evidence="6">Component of the sequence-specific heterotrimeric transcription factor (NF-Y) which specifically recognizes a 5'-CCAAT-3' box motif found in the promoters of its target genes.</text>
</comment>
<feature type="compositionally biased region" description="Polar residues" evidence="7">
    <location>
        <begin position="373"/>
        <end position="389"/>
    </location>
</feature>
<dbReference type="Gene3D" id="6.10.250.2430">
    <property type="match status" value="1"/>
</dbReference>
<keyword evidence="3 6" id="KW-0238">DNA-binding</keyword>
<organism evidence="8 9">
    <name type="scientific">Kwoniella heveanensis BCC8398</name>
    <dbReference type="NCBI Taxonomy" id="1296120"/>
    <lineage>
        <taxon>Eukaryota</taxon>
        <taxon>Fungi</taxon>
        <taxon>Dikarya</taxon>
        <taxon>Basidiomycota</taxon>
        <taxon>Agaricomycotina</taxon>
        <taxon>Tremellomycetes</taxon>
        <taxon>Tremellales</taxon>
        <taxon>Cryptococcaceae</taxon>
        <taxon>Kwoniella</taxon>
    </lineage>
</organism>
<sequence>MSTTLPLFSLLSNVNNNGHHETSYPSSPTFSDPAFALISILILPPSVRNLWNYVTSLPRPGGRLCVELSWCISFITDKYPVALLLHLHLHLPKGLNYAFPTPPQTSASSSSYSNRHLSSYPNLIPPNFNHSSFPGTPDQDDPTSSFLDLDLSQPGPSDYASHAHTTQHHAHGGRYAHHLTSHPNSHSASIAGSGSYDLDLDLDGVVGDGNNGDEFVHHQSDDDDDADNEELVKLEDEARDGHRIGGGSGDGSDLGLSVDEDGEGDHLGGGEGVDGEVDGDMDNEEPLYVNAKQYHRILKRRLARARLEELNRLVRSRKPYLHESRHRHACSRPRGKGGRFLTADEIEALKKEEAAAANGGGDGGGASEGDTSGVASGNAGESTDVSPSS</sequence>
<evidence type="ECO:0000256" key="2">
    <source>
        <dbReference type="ARBA" id="ARBA00023015"/>
    </source>
</evidence>
<dbReference type="InterPro" id="IPR001289">
    <property type="entry name" value="NFYA"/>
</dbReference>
<evidence type="ECO:0000256" key="3">
    <source>
        <dbReference type="ARBA" id="ARBA00023125"/>
    </source>
</evidence>
<feature type="compositionally biased region" description="Basic residues" evidence="7">
    <location>
        <begin position="165"/>
        <end position="180"/>
    </location>
</feature>
<dbReference type="SMART" id="SM00521">
    <property type="entry name" value="CBF"/>
    <property type="match status" value="1"/>
</dbReference>
<feature type="compositionally biased region" description="Basic and acidic residues" evidence="7">
    <location>
        <begin position="230"/>
        <end position="243"/>
    </location>
</feature>
<protein>
    <recommendedName>
        <fullName evidence="6">Transcriptional activator HAP2</fullName>
    </recommendedName>
</protein>
<dbReference type="EMBL" id="KI669505">
    <property type="protein sequence ID" value="OCF33488.1"/>
    <property type="molecule type" value="Genomic_DNA"/>
</dbReference>
<feature type="compositionally biased region" description="Acidic residues" evidence="7">
    <location>
        <begin position="273"/>
        <end position="283"/>
    </location>
</feature>
<keyword evidence="2 6" id="KW-0805">Transcription regulation</keyword>
<evidence type="ECO:0000256" key="1">
    <source>
        <dbReference type="ARBA" id="ARBA00004123"/>
    </source>
</evidence>
<keyword evidence="9" id="KW-1185">Reference proteome</keyword>
<dbReference type="AlphaFoldDB" id="A0A1B9GR91"/>
<evidence type="ECO:0000256" key="4">
    <source>
        <dbReference type="ARBA" id="ARBA00023163"/>
    </source>
</evidence>
<accession>A0A1B9GR91</accession>
<comment type="subunit">
    <text evidence="6">Heterotrimer.</text>
</comment>
<dbReference type="PROSITE" id="PS51152">
    <property type="entry name" value="NFYA_HAP2_2"/>
    <property type="match status" value="1"/>
</dbReference>
<dbReference type="GO" id="GO:0005634">
    <property type="term" value="C:nucleus"/>
    <property type="evidence" value="ECO:0007669"/>
    <property type="project" value="UniProtKB-SubCell"/>
</dbReference>
<reference evidence="9" key="2">
    <citation type="submission" date="2013-12" db="EMBL/GenBank/DDBJ databases">
        <title>Evolution of pathogenesis and genome organization in the Tremellales.</title>
        <authorList>
            <person name="Cuomo C."/>
            <person name="Litvintseva A."/>
            <person name="Heitman J."/>
            <person name="Chen Y."/>
            <person name="Sun S."/>
            <person name="Springer D."/>
            <person name="Dromer F."/>
            <person name="Young S."/>
            <person name="Zeng Q."/>
            <person name="Chapman S."/>
            <person name="Gujja S."/>
            <person name="Saif S."/>
            <person name="Birren B."/>
        </authorList>
    </citation>
    <scope>NUCLEOTIDE SEQUENCE [LARGE SCALE GENOMIC DNA]</scope>
    <source>
        <strain evidence="9">BCC8398</strain>
    </source>
</reference>
<name>A0A1B9GR91_9TREE</name>
<dbReference type="PANTHER" id="PTHR12632">
    <property type="entry name" value="TRANSCRIPTION FACTOR NF-Y ALPHA-RELATED"/>
    <property type="match status" value="1"/>
</dbReference>
<dbReference type="Pfam" id="PF02045">
    <property type="entry name" value="CBFB_NFYA"/>
    <property type="match status" value="1"/>
</dbReference>
<comment type="subcellular location">
    <subcellularLocation>
        <location evidence="1 6">Nucleus</location>
    </subcellularLocation>
</comment>
<keyword evidence="4 6" id="KW-0804">Transcription</keyword>
<dbReference type="Proteomes" id="UP000092666">
    <property type="component" value="Unassembled WGS sequence"/>
</dbReference>
<dbReference type="GO" id="GO:0003677">
    <property type="term" value="F:DNA binding"/>
    <property type="evidence" value="ECO:0007669"/>
    <property type="project" value="UniProtKB-KW"/>
</dbReference>
<evidence type="ECO:0000313" key="8">
    <source>
        <dbReference type="EMBL" id="OCF33488.1"/>
    </source>
</evidence>
<reference evidence="8 9" key="1">
    <citation type="submission" date="2013-07" db="EMBL/GenBank/DDBJ databases">
        <title>The Genome Sequence of Cryptococcus heveanensis BCC8398.</title>
        <authorList>
            <consortium name="The Broad Institute Genome Sequencing Platform"/>
            <person name="Cuomo C."/>
            <person name="Litvintseva A."/>
            <person name="Chen Y."/>
            <person name="Heitman J."/>
            <person name="Sun S."/>
            <person name="Springer D."/>
            <person name="Dromer F."/>
            <person name="Young S.K."/>
            <person name="Zeng Q."/>
            <person name="Gargeya S."/>
            <person name="Fitzgerald M."/>
            <person name="Abouelleil A."/>
            <person name="Alvarado L."/>
            <person name="Berlin A.M."/>
            <person name="Chapman S.B."/>
            <person name="Dewar J."/>
            <person name="Goldberg J."/>
            <person name="Griggs A."/>
            <person name="Gujja S."/>
            <person name="Hansen M."/>
            <person name="Howarth C."/>
            <person name="Imamovic A."/>
            <person name="Larimer J."/>
            <person name="McCowan C."/>
            <person name="Murphy C."/>
            <person name="Pearson M."/>
            <person name="Priest M."/>
            <person name="Roberts A."/>
            <person name="Saif S."/>
            <person name="Shea T."/>
            <person name="Sykes S."/>
            <person name="Wortman J."/>
            <person name="Nusbaum C."/>
            <person name="Birren B."/>
        </authorList>
    </citation>
    <scope>NUCLEOTIDE SEQUENCE [LARGE SCALE GENOMIC DNA]</scope>
    <source>
        <strain evidence="8 9">BCC8398</strain>
    </source>
</reference>
<dbReference type="OrthoDB" id="1097733at2759"/>
<feature type="compositionally biased region" description="Gly residues" evidence="7">
    <location>
        <begin position="358"/>
        <end position="367"/>
    </location>
</feature>
<proteinExistence type="inferred from homology"/>
<dbReference type="PRINTS" id="PR00616">
    <property type="entry name" value="CCAATSUBUNTB"/>
</dbReference>
<feature type="compositionally biased region" description="Polar residues" evidence="7">
    <location>
        <begin position="181"/>
        <end position="190"/>
    </location>
</feature>
<comment type="similarity">
    <text evidence="6">Belongs to the NFYA/HAP2 subunit family.</text>
</comment>
<dbReference type="GO" id="GO:0003700">
    <property type="term" value="F:DNA-binding transcription factor activity"/>
    <property type="evidence" value="ECO:0007669"/>
    <property type="project" value="UniProtKB-UniRule"/>
</dbReference>
<evidence type="ECO:0000256" key="5">
    <source>
        <dbReference type="ARBA" id="ARBA00023242"/>
    </source>
</evidence>
<feature type="region of interest" description="Disordered" evidence="7">
    <location>
        <begin position="128"/>
        <end position="192"/>
    </location>
</feature>
<keyword evidence="5 6" id="KW-0539">Nucleus</keyword>
<feature type="region of interest" description="Disordered" evidence="7">
    <location>
        <begin position="351"/>
        <end position="389"/>
    </location>
</feature>
<evidence type="ECO:0000256" key="6">
    <source>
        <dbReference type="RuleBase" id="RU367155"/>
    </source>
</evidence>
<evidence type="ECO:0000256" key="7">
    <source>
        <dbReference type="SAM" id="MobiDB-lite"/>
    </source>
</evidence>
<feature type="region of interest" description="Disordered" evidence="7">
    <location>
        <begin position="204"/>
        <end position="283"/>
    </location>
</feature>
<dbReference type="STRING" id="1296120.A0A1B9GR91"/>